<evidence type="ECO:0000256" key="1">
    <source>
        <dbReference type="ARBA" id="ARBA00005959"/>
    </source>
</evidence>
<protein>
    <recommendedName>
        <fullName evidence="5">GDP-L-fucose synthase</fullName>
        <ecNumber evidence="5">1.1.1.271</ecNumber>
    </recommendedName>
    <alternativeName>
        <fullName evidence="5">GDP-4-keto-6-deoxy-D-mannose-3,5-epimerase-4-reductase</fullName>
    </alternativeName>
</protein>
<comment type="catalytic activity">
    <reaction evidence="5">
        <text>GDP-beta-L-fucose + NADP(+) = GDP-4-dehydro-alpha-D-rhamnose + NADPH + H(+)</text>
        <dbReference type="Rhea" id="RHEA:18885"/>
        <dbReference type="ChEBI" id="CHEBI:15378"/>
        <dbReference type="ChEBI" id="CHEBI:57273"/>
        <dbReference type="ChEBI" id="CHEBI:57783"/>
        <dbReference type="ChEBI" id="CHEBI:57964"/>
        <dbReference type="ChEBI" id="CHEBI:58349"/>
        <dbReference type="EC" id="1.1.1.271"/>
    </reaction>
</comment>
<feature type="binding site" evidence="5">
    <location>
        <position position="313"/>
    </location>
    <ligand>
        <name>substrate</name>
    </ligand>
</feature>
<dbReference type="Gene3D" id="3.40.50.720">
    <property type="entry name" value="NAD(P)-binding Rossmann-like Domain"/>
    <property type="match status" value="2"/>
</dbReference>
<comment type="pathway">
    <text evidence="5">Nucleotide-sugar biosynthesis; GDP-L-fucose biosynthesis via de novo pathway; GDP-L-fucose from GDP-alpha-D-mannose: step 2/2.</text>
</comment>
<dbReference type="CDD" id="cd05239">
    <property type="entry name" value="GDP_FS_SDR_e"/>
    <property type="match status" value="1"/>
</dbReference>
<keyword evidence="4 5" id="KW-0413">Isomerase</keyword>
<keyword evidence="5" id="KW-0511">Multifunctional enzyme</keyword>
<dbReference type="SUPFAM" id="SSF51735">
    <property type="entry name" value="NAD(P)-binding Rossmann-fold domains"/>
    <property type="match status" value="1"/>
</dbReference>
<dbReference type="Pfam" id="PF01370">
    <property type="entry name" value="Epimerase"/>
    <property type="match status" value="2"/>
</dbReference>
<comment type="caution">
    <text evidence="7">The sequence shown here is derived from an EMBL/GenBank/DDBJ whole genome shotgun (WGS) entry which is preliminary data.</text>
</comment>
<evidence type="ECO:0000256" key="5">
    <source>
        <dbReference type="HAMAP-Rule" id="MF_00956"/>
    </source>
</evidence>
<comment type="function">
    <text evidence="5">Catalyzes the two-step NADP-dependent conversion of GDP-4-dehydro-6-deoxy-D-mannose to GDP-fucose, involving an epimerase and a reductase reaction.</text>
</comment>
<gene>
    <name evidence="5" type="primary">fcl</name>
    <name evidence="7" type="ORF">ASN18_0644</name>
</gene>
<dbReference type="EC" id="1.1.1.271" evidence="5"/>
<proteinExistence type="inferred from homology"/>
<feature type="binding site" evidence="5">
    <location>
        <begin position="11"/>
        <end position="17"/>
    </location>
    <ligand>
        <name>NADP(+)</name>
        <dbReference type="ChEBI" id="CHEBI:58349"/>
    </ligand>
</feature>
<organism evidence="7 8">
    <name type="scientific">Candidatus Magnetominusculus xianensis</name>
    <dbReference type="NCBI Taxonomy" id="1748249"/>
    <lineage>
        <taxon>Bacteria</taxon>
        <taxon>Pseudomonadati</taxon>
        <taxon>Nitrospirota</taxon>
        <taxon>Nitrospiria</taxon>
        <taxon>Nitrospirales</taxon>
        <taxon>Nitrospiraceae</taxon>
        <taxon>Candidatus Magnetominusculus</taxon>
    </lineage>
</organism>
<dbReference type="EMBL" id="LNQR01000026">
    <property type="protein sequence ID" value="KWT91947.1"/>
    <property type="molecule type" value="Genomic_DNA"/>
</dbReference>
<dbReference type="PANTHER" id="PTHR43238:SF1">
    <property type="entry name" value="GDP-L-FUCOSE SYNTHASE"/>
    <property type="match status" value="1"/>
</dbReference>
<comment type="similarity">
    <text evidence="1 5">Belongs to the NAD(P)-dependent epimerase/dehydratase family. Fucose synthase subfamily.</text>
</comment>
<feature type="domain" description="NAD-dependent epimerase/dehydratase" evidence="6">
    <location>
        <begin position="7"/>
        <end position="193"/>
    </location>
</feature>
<name>A0ABR5SJB0_9BACT</name>
<feature type="binding site" evidence="5">
    <location>
        <position position="188"/>
    </location>
    <ligand>
        <name>substrate</name>
    </ligand>
</feature>
<dbReference type="InterPro" id="IPR036291">
    <property type="entry name" value="NAD(P)-bd_dom_sf"/>
</dbReference>
<dbReference type="InterPro" id="IPR028614">
    <property type="entry name" value="GDP_fucose/colitose_synth"/>
</dbReference>
<evidence type="ECO:0000313" key="8">
    <source>
        <dbReference type="Proteomes" id="UP000060487"/>
    </source>
</evidence>
<accession>A0ABR5SJB0</accession>
<sequence length="363" mass="40490">MNKTSKIFLAGHRGLVGSAIHRHLTREAYTNVTVRTSADLDLRRQADTERFFETERPEYVFLAAAKVGGIVANNTYKAEFLYDNLMIAANIINSAWKYGVKKLINLGSSCIYPRHAPQPMKEDHLLTGPLEPTNEPYAIAKISAIKLCRYYNEQYGTNFLTVMPTNLYGPFDNYNLETAHVLPALIRKFHLARLLEQGGPDCQGAIRKDLTSCPVGFSIDADGSDTIALLEKLGVTASGVTLWGSGEPYREFLYSDELAGACVYLMERYSHEALGELLNIGTGEDMQIKDIAVIVKNVVGFKGEILYDRTKPDGTPRKLLDVSRIRALGWRPAIGLEEGIKMAYDSYLAAMSEPPETCDRHQW</sequence>
<feature type="binding site" evidence="5">
    <location>
        <position position="141"/>
    </location>
    <ligand>
        <name>NADP(+)</name>
        <dbReference type="ChEBI" id="CHEBI:58349"/>
    </ligand>
</feature>
<evidence type="ECO:0000256" key="3">
    <source>
        <dbReference type="ARBA" id="ARBA00023002"/>
    </source>
</evidence>
<evidence type="ECO:0000259" key="6">
    <source>
        <dbReference type="Pfam" id="PF01370"/>
    </source>
</evidence>
<dbReference type="InterPro" id="IPR001509">
    <property type="entry name" value="Epimerase_deHydtase"/>
</dbReference>
<evidence type="ECO:0000256" key="2">
    <source>
        <dbReference type="ARBA" id="ARBA00022857"/>
    </source>
</evidence>
<feature type="site" description="Important for catalytic activity" evidence="5">
    <location>
        <position position="108"/>
    </location>
</feature>
<keyword evidence="8" id="KW-1185">Reference proteome</keyword>
<evidence type="ECO:0000256" key="4">
    <source>
        <dbReference type="ARBA" id="ARBA00023235"/>
    </source>
</evidence>
<dbReference type="Proteomes" id="UP000060487">
    <property type="component" value="Unassembled WGS sequence"/>
</dbReference>
<feature type="binding site" evidence="5">
    <location>
        <position position="250"/>
    </location>
    <ligand>
        <name>substrate</name>
    </ligand>
</feature>
<feature type="site" description="Important for catalytic activity" evidence="5">
    <location>
        <position position="110"/>
    </location>
</feature>
<feature type="binding site" evidence="5">
    <location>
        <begin position="106"/>
        <end position="109"/>
    </location>
    <ligand>
        <name>NADP(+)</name>
        <dbReference type="ChEBI" id="CHEBI:58349"/>
    </ligand>
</feature>
<keyword evidence="3 5" id="KW-0560">Oxidoreductase</keyword>
<dbReference type="PANTHER" id="PTHR43238">
    <property type="entry name" value="GDP-L-FUCOSE SYNTHASE"/>
    <property type="match status" value="1"/>
</dbReference>
<keyword evidence="2 5" id="KW-0521">NADP</keyword>
<evidence type="ECO:0000313" key="7">
    <source>
        <dbReference type="EMBL" id="KWT91947.1"/>
    </source>
</evidence>
<feature type="binding site" evidence="5">
    <location>
        <position position="180"/>
    </location>
    <ligand>
        <name>NADP(+)</name>
        <dbReference type="ChEBI" id="CHEBI:58349"/>
    </ligand>
</feature>
<feature type="binding site" evidence="5">
    <location>
        <position position="243"/>
    </location>
    <ligand>
        <name>substrate</name>
    </ligand>
</feature>
<feature type="active site" description="Proton donor/acceptor" evidence="5">
    <location>
        <position position="137"/>
    </location>
</feature>
<reference evidence="7 8" key="1">
    <citation type="submission" date="2015-11" db="EMBL/GenBank/DDBJ databases">
        <authorList>
            <person name="Lin W."/>
        </authorList>
    </citation>
    <scope>NUCLEOTIDE SEQUENCE [LARGE SCALE GENOMIC DNA]</scope>
    <source>
        <strain evidence="7 8">HCH-1</strain>
    </source>
</reference>
<dbReference type="HAMAP" id="MF_00956">
    <property type="entry name" value="GDP_fucose_synth"/>
    <property type="match status" value="1"/>
</dbReference>
<dbReference type="GO" id="GO:0050577">
    <property type="term" value="F:GDP-L-fucose synthase activity"/>
    <property type="evidence" value="ECO:0007669"/>
    <property type="project" value="UniProtKB-EC"/>
</dbReference>
<feature type="binding site" evidence="5">
    <location>
        <begin position="164"/>
        <end position="167"/>
    </location>
    <ligand>
        <name>NADP(+)</name>
        <dbReference type="ChEBI" id="CHEBI:58349"/>
    </ligand>
</feature>
<feature type="domain" description="NAD-dependent epimerase/dehydratase" evidence="6">
    <location>
        <begin position="239"/>
        <end position="281"/>
    </location>
</feature>
<dbReference type="RefSeq" id="WP_085051173.1">
    <property type="nucleotide sequence ID" value="NZ_LNQR01000026.1"/>
</dbReference>